<name>A0AAV9U4A0_9PEZI</name>
<evidence type="ECO:0000313" key="3">
    <source>
        <dbReference type="Proteomes" id="UP001375240"/>
    </source>
</evidence>
<evidence type="ECO:0000313" key="2">
    <source>
        <dbReference type="EMBL" id="KAK6333978.1"/>
    </source>
</evidence>
<dbReference type="Proteomes" id="UP001375240">
    <property type="component" value="Unassembled WGS sequence"/>
</dbReference>
<dbReference type="AlphaFoldDB" id="A0AAV9U4A0"/>
<dbReference type="Gene3D" id="3.40.50.200">
    <property type="entry name" value="Peptidase S8/S53 domain"/>
    <property type="match status" value="1"/>
</dbReference>
<dbReference type="GO" id="GO:0006508">
    <property type="term" value="P:proteolysis"/>
    <property type="evidence" value="ECO:0007669"/>
    <property type="project" value="InterPro"/>
</dbReference>
<keyword evidence="1" id="KW-0175">Coiled coil</keyword>
<sequence>MRALTNDEPGEGIYVPKYRYFGTPFILVRGQYHKIADIVIEDFSREKKDERIGVNDYLETWGILDAQSDIEVAMDKIDEEQSESQMQEKRSLRERENTKLSKRGGIRYSEGDYFLDFKYYSKPPDIAWDEWEAQDAYFYYGTEGSGVNIYMVDSGFAGGAEDSDEFKNAFENDQVKEWIYAHGPMEVGQPDDYVYDTGNALTDFTGTKAVSKIIGRSTGYARKASVHIGVIYDWSSTQQPCYTIDVLARMMERIEDNIKRDSRYKAIINLPTTVLPYHRIGKELDLYTTLTPGERTYVGAYSRIADIVLKKFHDFLSNVILVTGTGDSSWGMPISEWPAKRGDTMSNLVVIGNADADGKINAFSEASYVAVYANTDAIEVPTFGIQSGTLKQYHLRNEKDSGAGFQQEYGIDLAIPIVTGILACIWSEGPDNLAQDVIETLYEDAYPRDVEGGLKIVWTGLRPTDTDTACSTKSNRKRFLDQCSNSNVVYNGRKPKSAKNMDSKTVKVTVTVTETTRVTSTTNVTHTVNVSRSGRGNGS</sequence>
<dbReference type="SUPFAM" id="SSF52743">
    <property type="entry name" value="Subtilisin-like"/>
    <property type="match status" value="1"/>
</dbReference>
<dbReference type="GO" id="GO:0004252">
    <property type="term" value="F:serine-type endopeptidase activity"/>
    <property type="evidence" value="ECO:0007669"/>
    <property type="project" value="InterPro"/>
</dbReference>
<accession>A0AAV9U4A0</accession>
<comment type="caution">
    <text evidence="2">The sequence shown here is derived from an EMBL/GenBank/DDBJ whole genome shotgun (WGS) entry which is preliminary data.</text>
</comment>
<organism evidence="2 3">
    <name type="scientific">Orbilia brochopaga</name>
    <dbReference type="NCBI Taxonomy" id="3140254"/>
    <lineage>
        <taxon>Eukaryota</taxon>
        <taxon>Fungi</taxon>
        <taxon>Dikarya</taxon>
        <taxon>Ascomycota</taxon>
        <taxon>Pezizomycotina</taxon>
        <taxon>Orbiliomycetes</taxon>
        <taxon>Orbiliales</taxon>
        <taxon>Orbiliaceae</taxon>
        <taxon>Orbilia</taxon>
    </lineage>
</organism>
<feature type="coiled-coil region" evidence="1">
    <location>
        <begin position="63"/>
        <end position="90"/>
    </location>
</feature>
<proteinExistence type="predicted"/>
<gene>
    <name evidence="2" type="ORF">TWF696_002489</name>
</gene>
<protein>
    <recommendedName>
        <fullName evidence="4">Peptidase S8/S53 domain-containing protein</fullName>
    </recommendedName>
</protein>
<keyword evidence="3" id="KW-1185">Reference proteome</keyword>
<evidence type="ECO:0000256" key="1">
    <source>
        <dbReference type="SAM" id="Coils"/>
    </source>
</evidence>
<reference evidence="2 3" key="1">
    <citation type="submission" date="2019-10" db="EMBL/GenBank/DDBJ databases">
        <authorList>
            <person name="Palmer J.M."/>
        </authorList>
    </citation>
    <scope>NUCLEOTIDE SEQUENCE [LARGE SCALE GENOMIC DNA]</scope>
    <source>
        <strain evidence="2 3">TWF696</strain>
    </source>
</reference>
<dbReference type="EMBL" id="JAVHNQ010000013">
    <property type="protein sequence ID" value="KAK6333978.1"/>
    <property type="molecule type" value="Genomic_DNA"/>
</dbReference>
<evidence type="ECO:0008006" key="4">
    <source>
        <dbReference type="Google" id="ProtNLM"/>
    </source>
</evidence>
<dbReference type="InterPro" id="IPR036852">
    <property type="entry name" value="Peptidase_S8/S53_dom_sf"/>
</dbReference>